<keyword evidence="3" id="KW-0808">Transferase</keyword>
<evidence type="ECO:0000313" key="12">
    <source>
        <dbReference type="Proteomes" id="UP000246410"/>
    </source>
</evidence>
<accession>A0A317NZ08</accession>
<dbReference type="Gene3D" id="1.10.4080.10">
    <property type="entry name" value="ADP-ribosylation/Crystallin J1"/>
    <property type="match status" value="1"/>
</dbReference>
<evidence type="ECO:0000256" key="8">
    <source>
        <dbReference type="PROSITE-ProRule" id="PRU10141"/>
    </source>
</evidence>
<reference evidence="11 12" key="1">
    <citation type="submission" date="2018-05" db="EMBL/GenBank/DDBJ databases">
        <title>Genomic Encyclopedia of Type Strains, Phase IV (KMG-IV): sequencing the most valuable type-strain genomes for metagenomic binning, comparative biology and taxonomic classification.</title>
        <authorList>
            <person name="Goeker M."/>
        </authorList>
    </citation>
    <scope>NUCLEOTIDE SEQUENCE [LARGE SCALE GENOMIC DNA]</scope>
    <source>
        <strain evidence="11 12">DSM 44717</strain>
    </source>
</reference>
<name>A0A317NZ08_9NOCA</name>
<feature type="compositionally biased region" description="Low complexity" evidence="9">
    <location>
        <begin position="422"/>
        <end position="449"/>
    </location>
</feature>
<proteinExistence type="predicted"/>
<evidence type="ECO:0000256" key="9">
    <source>
        <dbReference type="SAM" id="MobiDB-lite"/>
    </source>
</evidence>
<dbReference type="PANTHER" id="PTHR43289">
    <property type="entry name" value="MITOGEN-ACTIVATED PROTEIN KINASE KINASE KINASE 20-RELATED"/>
    <property type="match status" value="1"/>
</dbReference>
<feature type="binding site" evidence="7">
    <location>
        <position position="767"/>
    </location>
    <ligand>
        <name>Mg(2+)</name>
        <dbReference type="ChEBI" id="CHEBI:18420"/>
        <label>1</label>
    </ligand>
</feature>
<evidence type="ECO:0000259" key="10">
    <source>
        <dbReference type="PROSITE" id="PS50011"/>
    </source>
</evidence>
<dbReference type="CDD" id="cd14014">
    <property type="entry name" value="STKc_PknB_like"/>
    <property type="match status" value="1"/>
</dbReference>
<keyword evidence="5 11" id="KW-0418">Kinase</keyword>
<dbReference type="Pfam" id="PF00069">
    <property type="entry name" value="Pkinase"/>
    <property type="match status" value="1"/>
</dbReference>
<evidence type="ECO:0000256" key="4">
    <source>
        <dbReference type="ARBA" id="ARBA00022741"/>
    </source>
</evidence>
<dbReference type="Gene3D" id="3.30.200.20">
    <property type="entry name" value="Phosphorylase Kinase, domain 1"/>
    <property type="match status" value="1"/>
</dbReference>
<keyword evidence="12" id="KW-1185">Reference proteome</keyword>
<gene>
    <name evidence="11" type="ORF">DFR69_102447</name>
</gene>
<dbReference type="EMBL" id="QGTL01000002">
    <property type="protein sequence ID" value="PWV79384.1"/>
    <property type="molecule type" value="Genomic_DNA"/>
</dbReference>
<keyword evidence="7" id="KW-0460">Magnesium</keyword>
<organism evidence="11 12">
    <name type="scientific">Nocardia neocaledoniensis</name>
    <dbReference type="NCBI Taxonomy" id="236511"/>
    <lineage>
        <taxon>Bacteria</taxon>
        <taxon>Bacillati</taxon>
        <taxon>Actinomycetota</taxon>
        <taxon>Actinomycetes</taxon>
        <taxon>Mycobacteriales</taxon>
        <taxon>Nocardiaceae</taxon>
        <taxon>Nocardia</taxon>
    </lineage>
</organism>
<feature type="region of interest" description="Disordered" evidence="9">
    <location>
        <begin position="591"/>
        <end position="611"/>
    </location>
</feature>
<dbReference type="RefSeq" id="WP_208643916.1">
    <property type="nucleotide sequence ID" value="NZ_QGTL01000002.1"/>
</dbReference>
<dbReference type="PROSITE" id="PS00107">
    <property type="entry name" value="PROTEIN_KINASE_ATP"/>
    <property type="match status" value="1"/>
</dbReference>
<protein>
    <recommendedName>
        <fullName evidence="1">non-specific serine/threonine protein kinase</fullName>
        <ecNumber evidence="1">2.7.11.1</ecNumber>
    </recommendedName>
</protein>
<dbReference type="GO" id="GO:0005524">
    <property type="term" value="F:ATP binding"/>
    <property type="evidence" value="ECO:0007669"/>
    <property type="project" value="UniProtKB-UniRule"/>
</dbReference>
<dbReference type="InterPro" id="IPR017441">
    <property type="entry name" value="Protein_kinase_ATP_BS"/>
</dbReference>
<dbReference type="EC" id="2.7.11.1" evidence="1"/>
<dbReference type="Proteomes" id="UP000246410">
    <property type="component" value="Unassembled WGS sequence"/>
</dbReference>
<dbReference type="SUPFAM" id="SSF101478">
    <property type="entry name" value="ADP-ribosylglycohydrolase"/>
    <property type="match status" value="1"/>
</dbReference>
<dbReference type="InterPro" id="IPR005502">
    <property type="entry name" value="Ribosyl_crysJ1"/>
</dbReference>
<dbReference type="InterPro" id="IPR036705">
    <property type="entry name" value="Ribosyl_crysJ1_sf"/>
</dbReference>
<feature type="compositionally biased region" description="Basic and acidic residues" evidence="9">
    <location>
        <begin position="818"/>
        <end position="835"/>
    </location>
</feature>
<evidence type="ECO:0000256" key="1">
    <source>
        <dbReference type="ARBA" id="ARBA00012513"/>
    </source>
</evidence>
<dbReference type="SMART" id="SM00220">
    <property type="entry name" value="S_TKc"/>
    <property type="match status" value="1"/>
</dbReference>
<feature type="region of interest" description="Disordered" evidence="9">
    <location>
        <begin position="816"/>
        <end position="835"/>
    </location>
</feature>
<dbReference type="InterPro" id="IPR008271">
    <property type="entry name" value="Ser/Thr_kinase_AS"/>
</dbReference>
<dbReference type="PROSITE" id="PS00108">
    <property type="entry name" value="PROTEIN_KINASE_ST"/>
    <property type="match status" value="1"/>
</dbReference>
<evidence type="ECO:0000256" key="3">
    <source>
        <dbReference type="ARBA" id="ARBA00022679"/>
    </source>
</evidence>
<keyword evidence="7" id="KW-0479">Metal-binding</keyword>
<feature type="domain" description="Protein kinase" evidence="10">
    <location>
        <begin position="11"/>
        <end position="278"/>
    </location>
</feature>
<keyword evidence="4 8" id="KW-0547">Nucleotide-binding</keyword>
<evidence type="ECO:0000256" key="5">
    <source>
        <dbReference type="ARBA" id="ARBA00022777"/>
    </source>
</evidence>
<dbReference type="PROSITE" id="PS50011">
    <property type="entry name" value="PROTEIN_KINASE_DOM"/>
    <property type="match status" value="1"/>
</dbReference>
<dbReference type="Gene3D" id="1.10.510.10">
    <property type="entry name" value="Transferase(Phosphotransferase) domain 1"/>
    <property type="match status" value="1"/>
</dbReference>
<dbReference type="InterPro" id="IPR000719">
    <property type="entry name" value="Prot_kinase_dom"/>
</dbReference>
<feature type="compositionally biased region" description="Basic and acidic residues" evidence="9">
    <location>
        <begin position="407"/>
        <end position="416"/>
    </location>
</feature>
<evidence type="ECO:0000256" key="7">
    <source>
        <dbReference type="PIRSR" id="PIRSR605502-1"/>
    </source>
</evidence>
<feature type="binding site" evidence="7">
    <location>
        <position position="516"/>
    </location>
    <ligand>
        <name>Mg(2+)</name>
        <dbReference type="ChEBI" id="CHEBI:18420"/>
        <label>1</label>
    </ligand>
</feature>
<keyword evidence="2 11" id="KW-0723">Serine/threonine-protein kinase</keyword>
<dbReference type="Pfam" id="PF03747">
    <property type="entry name" value="ADP_ribosyl_GH"/>
    <property type="match status" value="1"/>
</dbReference>
<dbReference type="GO" id="GO:0046872">
    <property type="term" value="F:metal ion binding"/>
    <property type="evidence" value="ECO:0007669"/>
    <property type="project" value="UniProtKB-KW"/>
</dbReference>
<feature type="binding site" evidence="7">
    <location>
        <position position="769"/>
    </location>
    <ligand>
        <name>Mg(2+)</name>
        <dbReference type="ChEBI" id="CHEBI:18420"/>
        <label>1</label>
    </ligand>
</feature>
<dbReference type="PANTHER" id="PTHR43289:SF6">
    <property type="entry name" value="SERINE_THREONINE-PROTEIN KINASE NEKL-3"/>
    <property type="match status" value="1"/>
</dbReference>
<evidence type="ECO:0000313" key="11">
    <source>
        <dbReference type="EMBL" id="PWV79384.1"/>
    </source>
</evidence>
<comment type="caution">
    <text evidence="11">The sequence shown here is derived from an EMBL/GenBank/DDBJ whole genome shotgun (WGS) entry which is preliminary data.</text>
</comment>
<dbReference type="SUPFAM" id="SSF56112">
    <property type="entry name" value="Protein kinase-like (PK-like)"/>
    <property type="match status" value="1"/>
</dbReference>
<dbReference type="InterPro" id="IPR011009">
    <property type="entry name" value="Kinase-like_dom_sf"/>
</dbReference>
<evidence type="ECO:0000256" key="2">
    <source>
        <dbReference type="ARBA" id="ARBA00022527"/>
    </source>
</evidence>
<evidence type="ECO:0000256" key="6">
    <source>
        <dbReference type="ARBA" id="ARBA00022840"/>
    </source>
</evidence>
<feature type="region of interest" description="Disordered" evidence="9">
    <location>
        <begin position="279"/>
        <end position="449"/>
    </location>
</feature>
<dbReference type="GO" id="GO:0004674">
    <property type="term" value="F:protein serine/threonine kinase activity"/>
    <property type="evidence" value="ECO:0007669"/>
    <property type="project" value="UniProtKB-KW"/>
</dbReference>
<dbReference type="AlphaFoldDB" id="A0A317NZ08"/>
<comment type="cofactor">
    <cofactor evidence="7">
        <name>Mg(2+)</name>
        <dbReference type="ChEBI" id="CHEBI:18420"/>
    </cofactor>
    <text evidence="7">Binds 2 magnesium ions per subunit.</text>
</comment>
<keyword evidence="6 8" id="KW-0067">ATP-binding</keyword>
<sequence length="835" mass="88076">MVRRGEVFAGFVIERELGRGGMGAVYAARDRRLPRLTALKLMHRDLFTDREVRARFEREADLVAQLDHPNIITVYDRGLDEDRLWIAMQFVDGVDASAVPAARFGAERIAQIVAQTASALDYAHRRGVLHRDVKPANILLSQTAGVGAGFDERVVLTDFGIAKLLDDTGGLTRTGQFTATIAYASPEQLTSSPLDHRCDQYSLACTVFRLLTGTGPFDAPNPATVMLGHLNAPPPPASARRDTLPPAVDAVLAKAMAKDPSHRFATCTDFATALTDALRGRSRPSTGGLPLGAGDLARRLDPTAPGPATPADGRPRINTRHPDRHPGSGHSAVANPPPVDHDQASRRVAGRSLGTPDSGAARADAPADTRRPGPHPAIGRSSGTAAFGQARPDAPNDNRSARHRHSERPAGDLSADRRHHMGAAAAGPEREAGGNSAAATAHPARASRSSDAVPSAASVWLDAVHGCLLGGAVGDALGAPVEALSLRRIREVYGRDGVTDVDEPRISEETQLTAFTVEALIRGSVRARAKGIGGATMGLLQQGMLVWLRGQVGEVSEQPVTLFSSLSGHRELIEQRGVANSVYTALRQAAQRQAPTNPLGTRERPINNSKGSGAVMRAAPCGFGYAADRSGAATGTIFELGCDAAALTHGHPSGWLPAGTLSALIYRLARGNDTPTALSHARAELASYPDHEETSTALAAATALAARIEREQRTPTPEDVESLGAGWIGPEALAIAVFAVLAAESLGGPAHDIVRAGLLLSVNHSGDSDATGSLAGSLLGARYGHTALPRRWARTVDARPALDRLATDYCTEFGLTPPRDEHGQPTRDWFDRYPA</sequence>
<feature type="binding site" evidence="8">
    <location>
        <position position="40"/>
    </location>
    <ligand>
        <name>ATP</name>
        <dbReference type="ChEBI" id="CHEBI:30616"/>
    </ligand>
</feature>